<evidence type="ECO:0000256" key="1">
    <source>
        <dbReference type="ARBA" id="ARBA00022485"/>
    </source>
</evidence>
<feature type="domain" description="Nitrite/Sulfite reductase ferredoxin-like" evidence="8">
    <location>
        <begin position="10"/>
        <end position="72"/>
    </location>
</feature>
<dbReference type="Pfam" id="PF01077">
    <property type="entry name" value="NIR_SIR"/>
    <property type="match status" value="1"/>
</dbReference>
<proteinExistence type="predicted"/>
<dbReference type="eggNOG" id="COG1251">
    <property type="taxonomic scope" value="Bacteria"/>
</dbReference>
<feature type="domain" description="Nitrite/sulphite reductase 4Fe-4S" evidence="7">
    <location>
        <begin position="83"/>
        <end position="217"/>
    </location>
</feature>
<dbReference type="InterPro" id="IPR052034">
    <property type="entry name" value="NasD-like"/>
</dbReference>
<dbReference type="SUPFAM" id="SSF55124">
    <property type="entry name" value="Nitrite/Sulfite reductase N-terminal domain-like"/>
    <property type="match status" value="1"/>
</dbReference>
<evidence type="ECO:0000259" key="7">
    <source>
        <dbReference type="Pfam" id="PF01077"/>
    </source>
</evidence>
<dbReference type="InterPro" id="IPR036136">
    <property type="entry name" value="Nit/Sulf_reduc_fer-like_dom_sf"/>
</dbReference>
<dbReference type="InterPro" id="IPR006066">
    <property type="entry name" value="NO2/SO3_Rdtase_FeS/sirohaem_BS"/>
</dbReference>
<evidence type="ECO:0000313" key="10">
    <source>
        <dbReference type="Proteomes" id="UP000002217"/>
    </source>
</evidence>
<protein>
    <submittedName>
        <fullName evidence="9">Nitrite and sulphite reductase 4Fe-4S region</fullName>
    </submittedName>
</protein>
<dbReference type="InterPro" id="IPR017220">
    <property type="entry name" value="Sulphite_reductase_assimil"/>
</dbReference>
<dbReference type="AlphaFoldDB" id="C8VWB2"/>
<keyword evidence="1" id="KW-0004">4Fe-4S</keyword>
<dbReference type="InterPro" id="IPR005117">
    <property type="entry name" value="NiRdtase/SiRdtase_haem-b_fer"/>
</dbReference>
<keyword evidence="5" id="KW-0408">Iron</keyword>
<dbReference type="Gene3D" id="3.30.413.10">
    <property type="entry name" value="Sulfite Reductase Hemoprotein, domain 1"/>
    <property type="match status" value="1"/>
</dbReference>
<evidence type="ECO:0000256" key="2">
    <source>
        <dbReference type="ARBA" id="ARBA00022617"/>
    </source>
</evidence>
<reference evidence="9 10" key="1">
    <citation type="journal article" date="2009" name="Stand. Genomic Sci.">
        <title>Complete genome sequence of Desulfotomaculum acetoxidans type strain (5575).</title>
        <authorList>
            <person name="Spring S."/>
            <person name="Lapidus A."/>
            <person name="Schroder M."/>
            <person name="Gleim D."/>
            <person name="Sims D."/>
            <person name="Meincke L."/>
            <person name="Glavina Del Rio T."/>
            <person name="Tice H."/>
            <person name="Copeland A."/>
            <person name="Cheng J.F."/>
            <person name="Lucas S."/>
            <person name="Chen F."/>
            <person name="Nolan M."/>
            <person name="Bruce D."/>
            <person name="Goodwin L."/>
            <person name="Pitluck S."/>
            <person name="Ivanova N."/>
            <person name="Mavromatis K."/>
            <person name="Mikhailova N."/>
            <person name="Pati A."/>
            <person name="Chen A."/>
            <person name="Palaniappan K."/>
            <person name="Land M."/>
            <person name="Hauser L."/>
            <person name="Chang Y.J."/>
            <person name="Jeffries C.D."/>
            <person name="Chain P."/>
            <person name="Saunders E."/>
            <person name="Brettin T."/>
            <person name="Detter J.C."/>
            <person name="Goker M."/>
            <person name="Bristow J."/>
            <person name="Eisen J.A."/>
            <person name="Markowitz V."/>
            <person name="Hugenholtz P."/>
            <person name="Kyrpides N.C."/>
            <person name="Klenk H.P."/>
            <person name="Han C."/>
        </authorList>
    </citation>
    <scope>NUCLEOTIDE SEQUENCE [LARGE SCALE GENOMIC DNA]</scope>
    <source>
        <strain evidence="10">ATCC 49208 / DSM 771 / VKM B-1644</strain>
    </source>
</reference>
<evidence type="ECO:0000256" key="5">
    <source>
        <dbReference type="ARBA" id="ARBA00023004"/>
    </source>
</evidence>
<dbReference type="Proteomes" id="UP000002217">
    <property type="component" value="Chromosome"/>
</dbReference>
<keyword evidence="3" id="KW-0479">Metal-binding</keyword>
<evidence type="ECO:0000256" key="3">
    <source>
        <dbReference type="ARBA" id="ARBA00022723"/>
    </source>
</evidence>
<evidence type="ECO:0000256" key="6">
    <source>
        <dbReference type="ARBA" id="ARBA00023014"/>
    </source>
</evidence>
<dbReference type="PRINTS" id="PR00397">
    <property type="entry name" value="SIROHAEM"/>
</dbReference>
<dbReference type="SUPFAM" id="SSF56014">
    <property type="entry name" value="Nitrite and sulphite reductase 4Fe-4S domain-like"/>
    <property type="match status" value="1"/>
</dbReference>
<keyword evidence="6" id="KW-0411">Iron-sulfur</keyword>
<gene>
    <name evidence="9" type="ordered locus">Dtox_1606</name>
</gene>
<keyword evidence="2" id="KW-0349">Heme</keyword>
<dbReference type="STRING" id="485916.Dtox_1606"/>
<dbReference type="OrthoDB" id="9800558at2"/>
<dbReference type="PANTHER" id="PTHR43809">
    <property type="entry name" value="NITRITE REDUCTASE (NADH) LARGE SUBUNIT"/>
    <property type="match status" value="1"/>
</dbReference>
<keyword evidence="4" id="KW-0560">Oxidoreductase</keyword>
<dbReference type="InterPro" id="IPR045854">
    <property type="entry name" value="NO2/SO3_Rdtase_4Fe4S_sf"/>
</dbReference>
<dbReference type="PROSITE" id="PS00365">
    <property type="entry name" value="NIR_SIR"/>
    <property type="match status" value="1"/>
</dbReference>
<dbReference type="Pfam" id="PF03460">
    <property type="entry name" value="NIR_SIR_ferr"/>
    <property type="match status" value="1"/>
</dbReference>
<dbReference type="HOGENOM" id="CLU_072599_0_0_9"/>
<evidence type="ECO:0000313" key="9">
    <source>
        <dbReference type="EMBL" id="ACV62464.1"/>
    </source>
</evidence>
<dbReference type="InterPro" id="IPR006067">
    <property type="entry name" value="NO2/SO3_Rdtase_4Fe4S_dom"/>
</dbReference>
<evidence type="ECO:0000259" key="8">
    <source>
        <dbReference type="Pfam" id="PF03460"/>
    </source>
</evidence>
<dbReference type="RefSeq" id="WP_015757175.1">
    <property type="nucleotide sequence ID" value="NC_013216.1"/>
</dbReference>
<keyword evidence="10" id="KW-1185">Reference proteome</keyword>
<dbReference type="GO" id="GO:0051539">
    <property type="term" value="F:4 iron, 4 sulfur cluster binding"/>
    <property type="evidence" value="ECO:0007669"/>
    <property type="project" value="UniProtKB-KW"/>
</dbReference>
<accession>C8VWB2</accession>
<dbReference type="KEGG" id="dae:Dtox_1606"/>
<dbReference type="GO" id="GO:0046872">
    <property type="term" value="F:metal ion binding"/>
    <property type="evidence" value="ECO:0007669"/>
    <property type="project" value="UniProtKB-KW"/>
</dbReference>
<dbReference type="EMBL" id="CP001720">
    <property type="protein sequence ID" value="ACV62464.1"/>
    <property type="molecule type" value="Genomic_DNA"/>
</dbReference>
<name>C8VWB2_DESAS</name>
<dbReference type="PANTHER" id="PTHR43809:SF1">
    <property type="entry name" value="NITRITE REDUCTASE (NADH) LARGE SUBUNIT"/>
    <property type="match status" value="1"/>
</dbReference>
<sequence length="218" mass="23815">MTTPKGSFIQRDKETYAIVPKTPLGLITPELMKTIADTAIKYNIPIIKITSGQRMALVGMKPEIVDNVWSDLGTEIGPAVEPCVHYVQACPGTAVCKFGIQDSLGLGMSLEKMLVNIELELPAKAKIGISGCPNTCGESRVRDIGLIGKKSGWTFIFGGNSGARPRIGDVIAENLTNEEAIELAKKCLNYYKENANKKERTARFIERIGIEEFKKAIL</sequence>
<dbReference type="GO" id="GO:0020037">
    <property type="term" value="F:heme binding"/>
    <property type="evidence" value="ECO:0007669"/>
    <property type="project" value="InterPro"/>
</dbReference>
<evidence type="ECO:0000256" key="4">
    <source>
        <dbReference type="ARBA" id="ARBA00023002"/>
    </source>
</evidence>
<organism evidence="9 10">
    <name type="scientific">Desulfofarcimen acetoxidans (strain ATCC 49208 / DSM 771 / KCTC 5769 / VKM B-1644 / 5575)</name>
    <name type="common">Desulfotomaculum acetoxidans</name>
    <dbReference type="NCBI Taxonomy" id="485916"/>
    <lineage>
        <taxon>Bacteria</taxon>
        <taxon>Bacillati</taxon>
        <taxon>Bacillota</taxon>
        <taxon>Clostridia</taxon>
        <taxon>Eubacteriales</taxon>
        <taxon>Peptococcaceae</taxon>
        <taxon>Desulfofarcimen</taxon>
    </lineage>
</organism>
<dbReference type="PIRSF" id="PIRSF037487">
    <property type="entry name" value="Sulfite_red_assimil"/>
    <property type="match status" value="1"/>
</dbReference>
<dbReference type="GO" id="GO:0016491">
    <property type="term" value="F:oxidoreductase activity"/>
    <property type="evidence" value="ECO:0007669"/>
    <property type="project" value="UniProtKB-KW"/>
</dbReference>